<accession>A0ACC2XUS5</accession>
<protein>
    <submittedName>
        <fullName evidence="1">Uncharacterized protein</fullName>
    </submittedName>
</protein>
<proteinExistence type="predicted"/>
<organism evidence="1 2">
    <name type="scientific">Naganishia onofrii</name>
    <dbReference type="NCBI Taxonomy" id="1851511"/>
    <lineage>
        <taxon>Eukaryota</taxon>
        <taxon>Fungi</taxon>
        <taxon>Dikarya</taxon>
        <taxon>Basidiomycota</taxon>
        <taxon>Agaricomycotina</taxon>
        <taxon>Tremellomycetes</taxon>
        <taxon>Filobasidiales</taxon>
        <taxon>Filobasidiaceae</taxon>
        <taxon>Naganishia</taxon>
    </lineage>
</organism>
<keyword evidence="2" id="KW-1185">Reference proteome</keyword>
<dbReference type="Proteomes" id="UP001234202">
    <property type="component" value="Unassembled WGS sequence"/>
</dbReference>
<sequence length="1242" mass="137107">MFAVDSEVLQQALQEEHVLDEALTYSSSDEAGNGRSGFQNEAARDRLDEGRRGHGEGEESRKEVLSGLPAAIQLRLTSDTEAKTMPSQPLAESPPIRSTRRGRIPANFRAMGPTLSTIPGSTLYSAQQDETDEHAKETEIMTPLESRRVVSESNMNFSDMTPGSIPPPEFQERFKFVICSSRLLHDRPNFDGKRDDTLAQHGLSHEIKHDRGLELSLAGLGIEGTTMDFARTENQTGPSREDGLRRRRAPSPPVDIDNSSRPASFRRPSSATTSCYSGSTPLSAVYSSATSTDSGWRFLKYMPFFYTLAPYTEPVVLLLSCSLWILQIVGWIWLEVLAAMAIALCGILNIIARTINEEEVSRDEVKRRKGIRKRAEKKDATGCHKERCKTSKVNEPSANHVSPEENRTAQATPIASDQEVMEKPTTTLETNSRREPRQQSEAGKETNNSQSLHGLALESLQAVVAEADQMDEVIGQALSMIRESESALAPLVCGEELQTLEVMYRVEEVETPLSPTWTVSSLPSALGFRRLDEGFSMSGPSHVNNKRISQSTESVTSGGAEEEILEPLQRKLRQDGGVGTTLVNRNRARSSLGPQERDLNPVLRNVQSFHGLSDSGYGSGVQDKFTPLPVRSPRLTQRQGSNLKRATSLKEKTSSGTIRPRQEDTGEARKMQAAWRYPTTLQEESDASESLVIQNYATATADSHQPEPIDGSGDTSQSIAIPTNPRGKLRELKLSQSGMGGFSQPGTTYPSSPQFELSRTPEEGRDPISYFAAGAGYKATPQMTLRRKRSSLQSLRYRNPDGTTVIASSPARHHRTRSSVDVLPSNLDDFINNLPKGIVNGLQKSSRDSRVMSSEASPRISERDSLLSDHRPPSMNARYPSSPAFHTNQQPRLQRAISYGHLTLTSLKAAFLAIHLKRKRIACELLALDFSANSVIQQGNAHMRHVALAKYWADVHMILDDLQTAMNAITGNIKSTLAICKDNAYRYEPFLPGRPHESFAPRLSDESVMLEHIHVLTRLLASAQNELVGLRSSVQQQNKQEIIHQWDQLRMDLAAMIRTWERGRAVASRTNECGPANGVSDTAESLPDFIRHWDVDDDPGLDIHEADTSNDASVSSPMVDEARSAINIAAVDDASTHLLNSTSSAFLPPPGIEDVFEALLERPVVKSLVGQDGKKLSREERIRYQKEIRERALQGKLKVEGLAGPNAVAQTIHSRNGEVVKELQEVIAEIRERRNAASPSVQ</sequence>
<evidence type="ECO:0000313" key="2">
    <source>
        <dbReference type="Proteomes" id="UP001234202"/>
    </source>
</evidence>
<reference evidence="1" key="1">
    <citation type="submission" date="2023-04" db="EMBL/GenBank/DDBJ databases">
        <title>Draft Genome sequencing of Naganishia species isolated from polar environments using Oxford Nanopore Technology.</title>
        <authorList>
            <person name="Leo P."/>
            <person name="Venkateswaran K."/>
        </authorList>
    </citation>
    <scope>NUCLEOTIDE SEQUENCE</scope>
    <source>
        <strain evidence="1">DBVPG 5303</strain>
    </source>
</reference>
<comment type="caution">
    <text evidence="1">The sequence shown here is derived from an EMBL/GenBank/DDBJ whole genome shotgun (WGS) entry which is preliminary data.</text>
</comment>
<gene>
    <name evidence="1" type="ORF">QFC24_001808</name>
</gene>
<evidence type="ECO:0000313" key="1">
    <source>
        <dbReference type="EMBL" id="KAJ9126776.1"/>
    </source>
</evidence>
<name>A0ACC2XUS5_9TREE</name>
<dbReference type="EMBL" id="JASBWV010000004">
    <property type="protein sequence ID" value="KAJ9126776.1"/>
    <property type="molecule type" value="Genomic_DNA"/>
</dbReference>